<organism evidence="2 3">
    <name type="scientific">Rhynchophorus ferrugineus</name>
    <name type="common">Red palm weevil</name>
    <name type="synonym">Curculio ferrugineus</name>
    <dbReference type="NCBI Taxonomy" id="354439"/>
    <lineage>
        <taxon>Eukaryota</taxon>
        <taxon>Metazoa</taxon>
        <taxon>Ecdysozoa</taxon>
        <taxon>Arthropoda</taxon>
        <taxon>Hexapoda</taxon>
        <taxon>Insecta</taxon>
        <taxon>Pterygota</taxon>
        <taxon>Neoptera</taxon>
        <taxon>Endopterygota</taxon>
        <taxon>Coleoptera</taxon>
        <taxon>Polyphaga</taxon>
        <taxon>Cucujiformia</taxon>
        <taxon>Curculionidae</taxon>
        <taxon>Dryophthorinae</taxon>
        <taxon>Rhynchophorus</taxon>
    </lineage>
</organism>
<dbReference type="AlphaFoldDB" id="A0A834HN67"/>
<comment type="caution">
    <text evidence="2">The sequence shown here is derived from an EMBL/GenBank/DDBJ whole genome shotgun (WGS) entry which is preliminary data.</text>
</comment>
<feature type="coiled-coil region" evidence="1">
    <location>
        <begin position="93"/>
        <end position="127"/>
    </location>
</feature>
<sequence length="142" mass="16796">MGQYNDIFPFSFEFLLNRVALQVANEDIIKCSLNTILSSSTFKNLPDSMVAEWLQGEEIEKMFRRSFEEFQVDEKFNKLKDVKEQSKPCVTVEQKMQERKKFLEDEVKKFREEIIQLESKINEHLMSLNNIPEANIEPKIIT</sequence>
<protein>
    <submittedName>
        <fullName evidence="2">Uncharacterized protein</fullName>
    </submittedName>
</protein>
<accession>A0A834HN67</accession>
<keyword evidence="3" id="KW-1185">Reference proteome</keyword>
<keyword evidence="1" id="KW-0175">Coiled coil</keyword>
<reference evidence="2" key="1">
    <citation type="submission" date="2020-08" db="EMBL/GenBank/DDBJ databases">
        <title>Genome sequencing and assembly of the red palm weevil Rhynchophorus ferrugineus.</title>
        <authorList>
            <person name="Dias G.B."/>
            <person name="Bergman C.M."/>
            <person name="Manee M."/>
        </authorList>
    </citation>
    <scope>NUCLEOTIDE SEQUENCE</scope>
    <source>
        <strain evidence="2">AA-2017</strain>
        <tissue evidence="2">Whole larva</tissue>
    </source>
</reference>
<dbReference type="EMBL" id="JAACXV010017118">
    <property type="protein sequence ID" value="KAF7264423.1"/>
    <property type="molecule type" value="Genomic_DNA"/>
</dbReference>
<evidence type="ECO:0000313" key="3">
    <source>
        <dbReference type="Proteomes" id="UP000625711"/>
    </source>
</evidence>
<evidence type="ECO:0000256" key="1">
    <source>
        <dbReference type="SAM" id="Coils"/>
    </source>
</evidence>
<dbReference type="Proteomes" id="UP000625711">
    <property type="component" value="Unassembled WGS sequence"/>
</dbReference>
<proteinExistence type="predicted"/>
<name>A0A834HN67_RHYFE</name>
<gene>
    <name evidence="2" type="ORF">GWI33_023229</name>
</gene>
<evidence type="ECO:0000313" key="2">
    <source>
        <dbReference type="EMBL" id="KAF7264423.1"/>
    </source>
</evidence>